<comment type="caution">
    <text evidence="6">The sequence shown here is derived from an EMBL/GenBank/DDBJ whole genome shotgun (WGS) entry which is preliminary data.</text>
</comment>
<evidence type="ECO:0000256" key="1">
    <source>
        <dbReference type="ARBA" id="ARBA00006153"/>
    </source>
</evidence>
<evidence type="ECO:0000313" key="6">
    <source>
        <dbReference type="EMBL" id="GMH91410.1"/>
    </source>
</evidence>
<dbReference type="InterPro" id="IPR002933">
    <property type="entry name" value="Peptidase_M20"/>
</dbReference>
<evidence type="ECO:0000259" key="5">
    <source>
        <dbReference type="Pfam" id="PF07687"/>
    </source>
</evidence>
<feature type="binding site" evidence="3">
    <location>
        <position position="171"/>
    </location>
    <ligand>
        <name>Mn(2+)</name>
        <dbReference type="ChEBI" id="CHEBI:29035"/>
        <label>2</label>
    </ligand>
</feature>
<organism evidence="6 7">
    <name type="scientific">Triparma verrucosa</name>
    <dbReference type="NCBI Taxonomy" id="1606542"/>
    <lineage>
        <taxon>Eukaryota</taxon>
        <taxon>Sar</taxon>
        <taxon>Stramenopiles</taxon>
        <taxon>Ochrophyta</taxon>
        <taxon>Bolidophyceae</taxon>
        <taxon>Parmales</taxon>
        <taxon>Triparmaceae</taxon>
        <taxon>Triparma</taxon>
    </lineage>
</organism>
<dbReference type="Gene3D" id="3.30.70.360">
    <property type="match status" value="1"/>
</dbReference>
<dbReference type="AlphaFoldDB" id="A0A9W7BP02"/>
<dbReference type="InterPro" id="IPR017439">
    <property type="entry name" value="Amidohydrolase"/>
</dbReference>
<evidence type="ECO:0000256" key="3">
    <source>
        <dbReference type="PIRSR" id="PIRSR005962-1"/>
    </source>
</evidence>
<keyword evidence="7" id="KW-1185">Reference proteome</keyword>
<keyword evidence="4" id="KW-0732">Signal</keyword>
<dbReference type="PANTHER" id="PTHR11014:SF63">
    <property type="entry name" value="METALLOPEPTIDASE, PUTATIVE (AFU_ORTHOLOGUE AFUA_6G09600)-RELATED"/>
    <property type="match status" value="1"/>
</dbReference>
<feature type="binding site" evidence="3">
    <location>
        <position position="207"/>
    </location>
    <ligand>
        <name>Mn(2+)</name>
        <dbReference type="ChEBI" id="CHEBI:29035"/>
        <label>2</label>
    </ligand>
</feature>
<dbReference type="GO" id="GO:0046872">
    <property type="term" value="F:metal ion binding"/>
    <property type="evidence" value="ECO:0007669"/>
    <property type="project" value="UniProtKB-KW"/>
</dbReference>
<dbReference type="EMBL" id="BRXX01000115">
    <property type="protein sequence ID" value="GMH91410.1"/>
    <property type="molecule type" value="Genomic_DNA"/>
</dbReference>
<feature type="domain" description="Peptidase M20 dimerisation" evidence="5">
    <location>
        <begin position="258"/>
        <end position="348"/>
    </location>
</feature>
<feature type="signal peptide" evidence="4">
    <location>
        <begin position="1"/>
        <end position="24"/>
    </location>
</feature>
<dbReference type="SUPFAM" id="SSF53187">
    <property type="entry name" value="Zn-dependent exopeptidases"/>
    <property type="match status" value="1"/>
</dbReference>
<dbReference type="Proteomes" id="UP001165160">
    <property type="component" value="Unassembled WGS sequence"/>
</dbReference>
<feature type="binding site" evidence="3">
    <location>
        <position position="169"/>
    </location>
    <ligand>
        <name>Mn(2+)</name>
        <dbReference type="ChEBI" id="CHEBI:29035"/>
        <label>2</label>
    </ligand>
</feature>
<gene>
    <name evidence="6" type="ORF">TrVE_jg9283</name>
</gene>
<feature type="chain" id="PRO_5040847628" description="Peptidase M20 dimerisation domain-containing protein" evidence="4">
    <location>
        <begin position="25"/>
        <end position="472"/>
    </location>
</feature>
<dbReference type="InterPro" id="IPR011650">
    <property type="entry name" value="Peptidase_M20_dimer"/>
</dbReference>
<keyword evidence="3" id="KW-0464">Manganese</keyword>
<accession>A0A9W7BP02</accession>
<dbReference type="NCBIfam" id="TIGR01891">
    <property type="entry name" value="amidohydrolases"/>
    <property type="match status" value="1"/>
</dbReference>
<evidence type="ECO:0000256" key="4">
    <source>
        <dbReference type="SAM" id="SignalP"/>
    </source>
</evidence>
<name>A0A9W7BP02_9STRA</name>
<dbReference type="PANTHER" id="PTHR11014">
    <property type="entry name" value="PEPTIDASE M20 FAMILY MEMBER"/>
    <property type="match status" value="1"/>
</dbReference>
<feature type="binding site" evidence="3">
    <location>
        <position position="234"/>
    </location>
    <ligand>
        <name>Mn(2+)</name>
        <dbReference type="ChEBI" id="CHEBI:29035"/>
        <label>2</label>
    </ligand>
</feature>
<evidence type="ECO:0000313" key="7">
    <source>
        <dbReference type="Proteomes" id="UP001165160"/>
    </source>
</evidence>
<keyword evidence="3" id="KW-0479">Metal-binding</keyword>
<comment type="cofactor">
    <cofactor evidence="3">
        <name>Mn(2+)</name>
        <dbReference type="ChEBI" id="CHEBI:29035"/>
    </cofactor>
    <text evidence="3">The Mn(2+) ion enhances activity.</text>
</comment>
<reference evidence="7" key="1">
    <citation type="journal article" date="2023" name="Commun. Biol.">
        <title>Genome analysis of Parmales, the sister group of diatoms, reveals the evolutionary specialization of diatoms from phago-mixotrophs to photoautotrophs.</title>
        <authorList>
            <person name="Ban H."/>
            <person name="Sato S."/>
            <person name="Yoshikawa S."/>
            <person name="Yamada K."/>
            <person name="Nakamura Y."/>
            <person name="Ichinomiya M."/>
            <person name="Sato N."/>
            <person name="Blanc-Mathieu R."/>
            <person name="Endo H."/>
            <person name="Kuwata A."/>
            <person name="Ogata H."/>
        </authorList>
    </citation>
    <scope>NUCLEOTIDE SEQUENCE [LARGE SCALE GENOMIC DNA]</scope>
    <source>
        <strain evidence="7">NIES 3699</strain>
    </source>
</reference>
<feature type="binding site" evidence="3">
    <location>
        <position position="435"/>
    </location>
    <ligand>
        <name>Mn(2+)</name>
        <dbReference type="ChEBI" id="CHEBI:29035"/>
        <label>2</label>
    </ligand>
</feature>
<dbReference type="InterPro" id="IPR036264">
    <property type="entry name" value="Bact_exopeptidase_dim_dom"/>
</dbReference>
<comment type="similarity">
    <text evidence="1">Belongs to the peptidase M20 family.</text>
</comment>
<dbReference type="Pfam" id="PF07687">
    <property type="entry name" value="M20_dimer"/>
    <property type="match status" value="1"/>
</dbReference>
<dbReference type="SUPFAM" id="SSF55031">
    <property type="entry name" value="Bacterial exopeptidase dimerisation domain"/>
    <property type="match status" value="1"/>
</dbReference>
<dbReference type="Gene3D" id="3.40.630.10">
    <property type="entry name" value="Zn peptidases"/>
    <property type="match status" value="1"/>
</dbReference>
<dbReference type="PIRSF" id="PIRSF005962">
    <property type="entry name" value="Pept_M20D_amidohydro"/>
    <property type="match status" value="1"/>
</dbReference>
<dbReference type="FunFam" id="3.30.70.360:FF:000001">
    <property type="entry name" value="N-acetyldiaminopimelate deacetylase"/>
    <property type="match status" value="1"/>
</dbReference>
<proteinExistence type="inferred from homology"/>
<sequence length="472" mass="50258">MALSNPALFVTLILCVVVFASIEAAKEKKKSTKIVQTSSASAPSAGWFGGSQASPGDDAIRTSCEEVEDFVVNVRRDLHRFPELMYKETKTSAYIQSKLKELDVNFSPGWAVNTKTDRITGPGGTGIVATIGTGTSPVVLLRADIDALPIHEEVESDIKSQTDGQMHACGHDGHTAMLLGAAKVLKVLEASGKIKGTVKLMFQPAEEGGAGGKRMVEEGVLEDEPKVDMAFGIHLWPALPSGTVGGKPGVVLAACDRFEIMISGVGGHAAMPHLVVDPIVAQSALVSSLQTIVSRKLSPLESGVVSVTKIEGGSAFNVIPGAVTLWGTVRSLSTESLQKLIKSVEDISTGIAQTHGCNATVRWSPDYYPPTMNDDDLWFGLGEKVASKVAANGEVTPTNPTMGAEDFGFIAQSVPSNFYLLGQSSEKMKTDWNLHHPKFTMDETVLKRGVELHVRSALEGLAMLAKNKKSEF</sequence>
<dbReference type="GO" id="GO:0016787">
    <property type="term" value="F:hydrolase activity"/>
    <property type="evidence" value="ECO:0007669"/>
    <property type="project" value="UniProtKB-KW"/>
</dbReference>
<dbReference type="Pfam" id="PF01546">
    <property type="entry name" value="Peptidase_M20"/>
    <property type="match status" value="1"/>
</dbReference>
<evidence type="ECO:0000256" key="2">
    <source>
        <dbReference type="ARBA" id="ARBA00022801"/>
    </source>
</evidence>
<keyword evidence="2" id="KW-0378">Hydrolase</keyword>
<protein>
    <recommendedName>
        <fullName evidence="5">Peptidase M20 dimerisation domain-containing protein</fullName>
    </recommendedName>
</protein>